<keyword evidence="2" id="KW-1185">Reference proteome</keyword>
<evidence type="ECO:0000313" key="1">
    <source>
        <dbReference type="EMBL" id="BCG44958.1"/>
    </source>
</evidence>
<dbReference type="GeneID" id="77949232"/>
<organism evidence="1 2">
    <name type="scientific">Escherichia phage EK010</name>
    <dbReference type="NCBI Taxonomy" id="2742112"/>
    <lineage>
        <taxon>Viruses</taxon>
        <taxon>Duplodnaviria</taxon>
        <taxon>Heunggongvirae</taxon>
        <taxon>Uroviricota</taxon>
        <taxon>Caudoviricetes</taxon>
        <taxon>Mktvariviridae</taxon>
        <taxon>Gordonclarkvirinae</taxon>
        <taxon>Suseptimavirus</taxon>
        <taxon>Suseptimavirus EK010</taxon>
    </lineage>
</organism>
<evidence type="ECO:0000313" key="2">
    <source>
        <dbReference type="Proteomes" id="UP000505302"/>
    </source>
</evidence>
<dbReference type="Proteomes" id="UP000505302">
    <property type="component" value="Segment"/>
</dbReference>
<protein>
    <submittedName>
        <fullName evidence="1">Uncharacterized protein</fullName>
    </submittedName>
</protein>
<dbReference type="KEGG" id="vg:77949232"/>
<dbReference type="RefSeq" id="YP_010672942.1">
    <property type="nucleotide sequence ID" value="NC_070981.1"/>
</dbReference>
<accession>A0A6J4EEP7</accession>
<reference evidence="1 2" key="1">
    <citation type="submission" date="2020-06" db="EMBL/GenBank/DDBJ databases">
        <title>Complete Genome Sequence of the phage EK010 isolated from swine sewage.</title>
        <authorList>
            <person name="Shahin K."/>
            <person name="Bao H."/>
            <person name="Soleimani-Delfan A."/>
            <person name="Wang R."/>
        </authorList>
    </citation>
    <scope>NUCLEOTIDE SEQUENCE [LARGE SCALE GENOMIC DNA]</scope>
</reference>
<sequence>MNLRPIKGHVNLSTLHKVANDLGGMDEEDLKQNLLWIANGIKAAKAKMARAQGKLKANKYLIRRRNTLPQDVVSLALSGYKAAEVELQEAEFEKMRFQENYRNFRSIDYIRKSLSLLVAE</sequence>
<dbReference type="EMBL" id="LC553734">
    <property type="protein sequence ID" value="BCG44958.1"/>
    <property type="molecule type" value="Genomic_DNA"/>
</dbReference>
<proteinExistence type="predicted"/>
<name>A0A6J4EEP7_9CAUD</name>